<feature type="compositionally biased region" description="Basic residues" evidence="4">
    <location>
        <begin position="7"/>
        <end position="18"/>
    </location>
</feature>
<dbReference type="Proteomes" id="UP000295258">
    <property type="component" value="Unassembled WGS sequence"/>
</dbReference>
<keyword evidence="3" id="KW-0732">Signal</keyword>
<dbReference type="SUPFAM" id="SSF53850">
    <property type="entry name" value="Periplasmic binding protein-like II"/>
    <property type="match status" value="1"/>
</dbReference>
<dbReference type="Gene3D" id="3.40.190.10">
    <property type="entry name" value="Periplasmic binding protein-like II"/>
    <property type="match status" value="1"/>
</dbReference>
<feature type="region of interest" description="Disordered" evidence="4">
    <location>
        <begin position="1"/>
        <end position="31"/>
    </location>
</feature>
<dbReference type="PANTHER" id="PTHR30061:SF50">
    <property type="entry name" value="MALTOSE_MALTODEXTRIN-BINDING PERIPLASMIC PROTEIN"/>
    <property type="match status" value="1"/>
</dbReference>
<dbReference type="InterPro" id="IPR006311">
    <property type="entry name" value="TAT_signal"/>
</dbReference>
<gene>
    <name evidence="5" type="ORF">E1292_22600</name>
</gene>
<dbReference type="PANTHER" id="PTHR30061">
    <property type="entry name" value="MALTOSE-BINDING PERIPLASMIC PROTEIN"/>
    <property type="match status" value="1"/>
</dbReference>
<evidence type="ECO:0000313" key="6">
    <source>
        <dbReference type="Proteomes" id="UP000295258"/>
    </source>
</evidence>
<keyword evidence="2" id="KW-0813">Transport</keyword>
<evidence type="ECO:0000313" key="5">
    <source>
        <dbReference type="EMBL" id="TDD02738.1"/>
    </source>
</evidence>
<organism evidence="5 6">
    <name type="scientific">Nonomuraea deserti</name>
    <dbReference type="NCBI Taxonomy" id="1848322"/>
    <lineage>
        <taxon>Bacteria</taxon>
        <taxon>Bacillati</taxon>
        <taxon>Actinomycetota</taxon>
        <taxon>Actinomycetes</taxon>
        <taxon>Streptosporangiales</taxon>
        <taxon>Streptosporangiaceae</taxon>
        <taxon>Nonomuraea</taxon>
    </lineage>
</organism>
<dbReference type="PROSITE" id="PS51318">
    <property type="entry name" value="TAT"/>
    <property type="match status" value="1"/>
</dbReference>
<dbReference type="GO" id="GO:0042956">
    <property type="term" value="P:maltodextrin transmembrane transport"/>
    <property type="evidence" value="ECO:0007669"/>
    <property type="project" value="TreeGrafter"/>
</dbReference>
<reference evidence="5 6" key="1">
    <citation type="submission" date="2019-03" db="EMBL/GenBank/DDBJ databases">
        <title>Draft genome sequences of novel Actinobacteria.</title>
        <authorList>
            <person name="Sahin N."/>
            <person name="Ay H."/>
            <person name="Saygin H."/>
        </authorList>
    </citation>
    <scope>NUCLEOTIDE SEQUENCE [LARGE SCALE GENOMIC DNA]</scope>
    <source>
        <strain evidence="5 6">KC310</strain>
    </source>
</reference>
<dbReference type="EMBL" id="SMKO01000061">
    <property type="protein sequence ID" value="TDD02738.1"/>
    <property type="molecule type" value="Genomic_DNA"/>
</dbReference>
<dbReference type="GO" id="GO:0055052">
    <property type="term" value="C:ATP-binding cassette (ABC) transporter complex, substrate-binding subunit-containing"/>
    <property type="evidence" value="ECO:0007669"/>
    <property type="project" value="TreeGrafter"/>
</dbReference>
<proteinExistence type="inferred from homology"/>
<sequence>MHDPPRQRRPRRVLRRAQRREERPDGSGAELNGVSRRRLLAAAALAPVLAACGGRAEPEAPADGVPRGDLSVWLHQTRAYDAVFTPLVEKYTREFREVGVKPLYIPVAQLDTKLLTAFTGGSPPDVFRIGGWTVPGHARKGRLAPAEPSLSGGYDKAAIDSLTYEGKVYGVPTDYTLCYLYYRRDRFAEAGLDPDKPPSTWEEVADYSKRLTSADGEKVGLQWILGNPQWTVMQLLALVKGKGGTILSPDGSKATMATDAGVAALRFYAGLGNAKLSDPLSAFGLFAGGKAAMLVSGLFAMDLLPTLNKKLESGKVYDIAPMPRFDAGPAVVPAYTWGWAVADKSEIRHTAWHFIDYLQRPDVAAEQLREAGSLTPITGWEKLEGADRKAIEIMAASAPHADFGPRTPVWAEMAKALTDAGDAVAHGKKTPEQAAQDFDQAMRLAL</sequence>
<dbReference type="Pfam" id="PF01547">
    <property type="entry name" value="SBP_bac_1"/>
    <property type="match status" value="1"/>
</dbReference>
<comment type="caution">
    <text evidence="5">The sequence shown here is derived from an EMBL/GenBank/DDBJ whole genome shotgun (WGS) entry which is preliminary data.</text>
</comment>
<name>A0A4R4VBE8_9ACTN</name>
<evidence type="ECO:0000256" key="4">
    <source>
        <dbReference type="SAM" id="MobiDB-lite"/>
    </source>
</evidence>
<keyword evidence="6" id="KW-1185">Reference proteome</keyword>
<dbReference type="CDD" id="cd14748">
    <property type="entry name" value="PBP2_UgpB"/>
    <property type="match status" value="1"/>
</dbReference>
<accession>A0A4R4VBE8</accession>
<evidence type="ECO:0000256" key="1">
    <source>
        <dbReference type="ARBA" id="ARBA00008520"/>
    </source>
</evidence>
<protein>
    <submittedName>
        <fullName evidence="5">ABC transporter substrate-binding protein</fullName>
    </submittedName>
</protein>
<dbReference type="GO" id="GO:1901982">
    <property type="term" value="F:maltose binding"/>
    <property type="evidence" value="ECO:0007669"/>
    <property type="project" value="TreeGrafter"/>
</dbReference>
<evidence type="ECO:0000256" key="3">
    <source>
        <dbReference type="ARBA" id="ARBA00022729"/>
    </source>
</evidence>
<dbReference type="GO" id="GO:0015768">
    <property type="term" value="P:maltose transport"/>
    <property type="evidence" value="ECO:0007669"/>
    <property type="project" value="TreeGrafter"/>
</dbReference>
<comment type="similarity">
    <text evidence="1">Belongs to the bacterial solute-binding protein 1 family.</text>
</comment>
<evidence type="ECO:0000256" key="2">
    <source>
        <dbReference type="ARBA" id="ARBA00022448"/>
    </source>
</evidence>
<dbReference type="InterPro" id="IPR006059">
    <property type="entry name" value="SBP"/>
</dbReference>
<dbReference type="AlphaFoldDB" id="A0A4R4VBE8"/>